<dbReference type="InterPro" id="IPR001680">
    <property type="entry name" value="WD40_rpt"/>
</dbReference>
<feature type="compositionally biased region" description="Basic and acidic residues" evidence="4">
    <location>
        <begin position="26"/>
        <end position="35"/>
    </location>
</feature>
<evidence type="ECO:0000256" key="3">
    <source>
        <dbReference type="PROSITE-ProRule" id="PRU00221"/>
    </source>
</evidence>
<dbReference type="FunFam" id="2.130.10.10:FF:000648">
    <property type="entry name" value="Autophagy-related 16, isoform A"/>
    <property type="match status" value="1"/>
</dbReference>
<dbReference type="GO" id="GO:0034045">
    <property type="term" value="C:phagophore assembly site membrane"/>
    <property type="evidence" value="ECO:0007669"/>
    <property type="project" value="TreeGrafter"/>
</dbReference>
<dbReference type="InterPro" id="IPR019775">
    <property type="entry name" value="WD40_repeat_CS"/>
</dbReference>
<evidence type="ECO:0000313" key="6">
    <source>
        <dbReference type="Proteomes" id="UP000007801"/>
    </source>
</evidence>
<dbReference type="SMART" id="SM00320">
    <property type="entry name" value="WD40"/>
    <property type="match status" value="7"/>
</dbReference>
<evidence type="ECO:0000313" key="5">
    <source>
        <dbReference type="EMBL" id="KPU80487.1"/>
    </source>
</evidence>
<dbReference type="GO" id="GO:0000045">
    <property type="term" value="P:autophagosome assembly"/>
    <property type="evidence" value="ECO:0007669"/>
    <property type="project" value="InterPro"/>
</dbReference>
<dbReference type="InterPro" id="IPR020472">
    <property type="entry name" value="WD40_PAC1"/>
</dbReference>
<keyword evidence="2" id="KW-0677">Repeat</keyword>
<feature type="repeat" description="WD" evidence="3">
    <location>
        <begin position="275"/>
        <end position="300"/>
    </location>
</feature>
<dbReference type="PROSITE" id="PS00678">
    <property type="entry name" value="WD_REPEATS_1"/>
    <property type="match status" value="2"/>
</dbReference>
<dbReference type="PROSITE" id="PS50082">
    <property type="entry name" value="WD_REPEATS_2"/>
    <property type="match status" value="5"/>
</dbReference>
<dbReference type="SMR" id="A0A0P9ASZ1"/>
<feature type="repeat" description="WD" evidence="3">
    <location>
        <begin position="131"/>
        <end position="172"/>
    </location>
</feature>
<gene>
    <name evidence="5" type="primary">Dana\GF16323</name>
    <name evidence="5" type="synonym">dana_GLEANR_17594</name>
    <name evidence="5" type="ORF">GF16323</name>
</gene>
<sequence length="434" mass="47826">MRYKSKDADKLNEENESIIRKRSAKLKRDLEDAVREPSSSSNISPTPGPTPMQRTSTSPAQFVGGIIGGDDDFDEATINGAMEAIGLDDNEYISARFTAGEVTENTRASIDALKSTGYLGQANPTKILMKFEAHENESHAVRWSPVERMVATGGADRKVKLWDIGKNSTEPRAVLSGSSAGINSVDFDSTGAYILGTSNDYGARVWTVMDNRLRHTLTGHSGKVMAAKYVHEPIKVVTGSHDRTLKIWDLRSIACIETKFAGSSCNDLVTTDSLGSTIISGHYDKKIRFWDIRTEKQADDVLMPAKITSLDLSKDCNYLICSVRDDTIKLLDLRKNQVISTFTNEHFKISCDFARASFNPSGLKIACGSADGAIYIWNVNGFLEATLKGHRWEEDNNKNRIKPNTAVNAVSWSPNNNMLASVGKHKRCIIYSDS</sequence>
<keyword evidence="6" id="KW-1185">Reference proteome</keyword>
<name>A0A0P9ASZ1_DROAN</name>
<dbReference type="OrthoDB" id="6262491at2759"/>
<dbReference type="InterPro" id="IPR045160">
    <property type="entry name" value="ATG16"/>
</dbReference>
<dbReference type="CTD" id="326115"/>
<feature type="region of interest" description="Disordered" evidence="4">
    <location>
        <begin position="22"/>
        <end position="59"/>
    </location>
</feature>
<reference evidence="5 6" key="1">
    <citation type="journal article" date="2007" name="Nature">
        <title>Evolution of genes and genomes on the Drosophila phylogeny.</title>
        <authorList>
            <consortium name="Drosophila 12 Genomes Consortium"/>
            <person name="Clark A.G."/>
            <person name="Eisen M.B."/>
            <person name="Smith D.R."/>
            <person name="Bergman C.M."/>
            <person name="Oliver B."/>
            <person name="Markow T.A."/>
            <person name="Kaufman T.C."/>
            <person name="Kellis M."/>
            <person name="Gelbart W."/>
            <person name="Iyer V.N."/>
            <person name="Pollard D.A."/>
            <person name="Sackton T.B."/>
            <person name="Larracuente A.M."/>
            <person name="Singh N.D."/>
            <person name="Abad J.P."/>
            <person name="Abt D.N."/>
            <person name="Adryan B."/>
            <person name="Aguade M."/>
            <person name="Akashi H."/>
            <person name="Anderson W.W."/>
            <person name="Aquadro C.F."/>
            <person name="Ardell D.H."/>
            <person name="Arguello R."/>
            <person name="Artieri C.G."/>
            <person name="Barbash D.A."/>
            <person name="Barker D."/>
            <person name="Barsanti P."/>
            <person name="Batterham P."/>
            <person name="Batzoglou S."/>
            <person name="Begun D."/>
            <person name="Bhutkar A."/>
            <person name="Blanco E."/>
            <person name="Bosak S.A."/>
            <person name="Bradley R.K."/>
            <person name="Brand A.D."/>
            <person name="Brent M.R."/>
            <person name="Brooks A.N."/>
            <person name="Brown R.H."/>
            <person name="Butlin R.K."/>
            <person name="Caggese C."/>
            <person name="Calvi B.R."/>
            <person name="Bernardo de Carvalho A."/>
            <person name="Caspi A."/>
            <person name="Castrezana S."/>
            <person name="Celniker S.E."/>
            <person name="Chang J.L."/>
            <person name="Chapple C."/>
            <person name="Chatterji S."/>
            <person name="Chinwalla A."/>
            <person name="Civetta A."/>
            <person name="Clifton S.W."/>
            <person name="Comeron J.M."/>
            <person name="Costello J.C."/>
            <person name="Coyne J.A."/>
            <person name="Daub J."/>
            <person name="David R.G."/>
            <person name="Delcher A.L."/>
            <person name="Delehaunty K."/>
            <person name="Do C.B."/>
            <person name="Ebling H."/>
            <person name="Edwards K."/>
            <person name="Eickbush T."/>
            <person name="Evans J.D."/>
            <person name="Filipski A."/>
            <person name="Findeiss S."/>
            <person name="Freyhult E."/>
            <person name="Fulton L."/>
            <person name="Fulton R."/>
            <person name="Garcia A.C."/>
            <person name="Gardiner A."/>
            <person name="Garfield D.A."/>
            <person name="Garvin B.E."/>
            <person name="Gibson G."/>
            <person name="Gilbert D."/>
            <person name="Gnerre S."/>
            <person name="Godfrey J."/>
            <person name="Good R."/>
            <person name="Gotea V."/>
            <person name="Gravely B."/>
            <person name="Greenberg A.J."/>
            <person name="Griffiths-Jones S."/>
            <person name="Gross S."/>
            <person name="Guigo R."/>
            <person name="Gustafson E.A."/>
            <person name="Haerty W."/>
            <person name="Hahn M.W."/>
            <person name="Halligan D.L."/>
            <person name="Halpern A.L."/>
            <person name="Halter G.M."/>
            <person name="Han M.V."/>
            <person name="Heger A."/>
            <person name="Hillier L."/>
            <person name="Hinrichs A.S."/>
            <person name="Holmes I."/>
            <person name="Hoskins R.A."/>
            <person name="Hubisz M.J."/>
            <person name="Hultmark D."/>
            <person name="Huntley M.A."/>
            <person name="Jaffe D.B."/>
            <person name="Jagadeeshan S."/>
            <person name="Jeck W.R."/>
            <person name="Johnson J."/>
            <person name="Jones C.D."/>
            <person name="Jordan W.C."/>
            <person name="Karpen G.H."/>
            <person name="Kataoka E."/>
            <person name="Keightley P.D."/>
            <person name="Kheradpour P."/>
            <person name="Kirkness E.F."/>
            <person name="Koerich L.B."/>
            <person name="Kristiansen K."/>
            <person name="Kudrna D."/>
            <person name="Kulathinal R.J."/>
            <person name="Kumar S."/>
            <person name="Kwok R."/>
            <person name="Lander E."/>
            <person name="Langley C.H."/>
            <person name="Lapoint R."/>
            <person name="Lazzaro B.P."/>
            <person name="Lee S.J."/>
            <person name="Levesque L."/>
            <person name="Li R."/>
            <person name="Lin C.F."/>
            <person name="Lin M.F."/>
            <person name="Lindblad-Toh K."/>
            <person name="Llopart A."/>
            <person name="Long M."/>
            <person name="Low L."/>
            <person name="Lozovsky E."/>
            <person name="Lu J."/>
            <person name="Luo M."/>
            <person name="Machado C.A."/>
            <person name="Makalowski W."/>
            <person name="Marzo M."/>
            <person name="Matsuda M."/>
            <person name="Matzkin L."/>
            <person name="McAllister B."/>
            <person name="McBride C.S."/>
            <person name="McKernan B."/>
            <person name="McKernan K."/>
            <person name="Mendez-Lago M."/>
            <person name="Minx P."/>
            <person name="Mollenhauer M.U."/>
            <person name="Montooth K."/>
            <person name="Mount S.M."/>
            <person name="Mu X."/>
            <person name="Myers E."/>
            <person name="Negre B."/>
            <person name="Newfeld S."/>
            <person name="Nielsen R."/>
            <person name="Noor M.A."/>
            <person name="O'Grady P."/>
            <person name="Pachter L."/>
            <person name="Papaceit M."/>
            <person name="Parisi M.J."/>
            <person name="Parisi M."/>
            <person name="Parts L."/>
            <person name="Pedersen J.S."/>
            <person name="Pesole G."/>
            <person name="Phillippy A.M."/>
            <person name="Ponting C.P."/>
            <person name="Pop M."/>
            <person name="Porcelli D."/>
            <person name="Powell J.R."/>
            <person name="Prohaska S."/>
            <person name="Pruitt K."/>
            <person name="Puig M."/>
            <person name="Quesneville H."/>
            <person name="Ram K.R."/>
            <person name="Rand D."/>
            <person name="Rasmussen M.D."/>
            <person name="Reed L.K."/>
            <person name="Reenan R."/>
            <person name="Reily A."/>
            <person name="Remington K.A."/>
            <person name="Rieger T.T."/>
            <person name="Ritchie M.G."/>
            <person name="Robin C."/>
            <person name="Rogers Y.H."/>
            <person name="Rohde C."/>
            <person name="Rozas J."/>
            <person name="Rubenfield M.J."/>
            <person name="Ruiz A."/>
            <person name="Russo S."/>
            <person name="Salzberg S.L."/>
            <person name="Sanchez-Gracia A."/>
            <person name="Saranga D.J."/>
            <person name="Sato H."/>
            <person name="Schaeffer S.W."/>
            <person name="Schatz M.C."/>
            <person name="Schlenke T."/>
            <person name="Schwartz R."/>
            <person name="Segarra C."/>
            <person name="Singh R.S."/>
            <person name="Sirot L."/>
            <person name="Sirota M."/>
            <person name="Sisneros N.B."/>
            <person name="Smith C.D."/>
            <person name="Smith T.F."/>
            <person name="Spieth J."/>
            <person name="Stage D.E."/>
            <person name="Stark A."/>
            <person name="Stephan W."/>
            <person name="Strausberg R.L."/>
            <person name="Strempel S."/>
            <person name="Sturgill D."/>
            <person name="Sutton G."/>
            <person name="Sutton G.G."/>
            <person name="Tao W."/>
            <person name="Teichmann S."/>
            <person name="Tobari Y.N."/>
            <person name="Tomimura Y."/>
            <person name="Tsolas J.M."/>
            <person name="Valente V.L."/>
            <person name="Venter E."/>
            <person name="Venter J.C."/>
            <person name="Vicario S."/>
            <person name="Vieira F.G."/>
            <person name="Vilella A.J."/>
            <person name="Villasante A."/>
            <person name="Walenz B."/>
            <person name="Wang J."/>
            <person name="Wasserman M."/>
            <person name="Watts T."/>
            <person name="Wilson D."/>
            <person name="Wilson R.K."/>
            <person name="Wing R.A."/>
            <person name="Wolfner M.F."/>
            <person name="Wong A."/>
            <person name="Wong G.K."/>
            <person name="Wu C.I."/>
            <person name="Wu G."/>
            <person name="Yamamoto D."/>
            <person name="Yang H.P."/>
            <person name="Yang S.P."/>
            <person name="Yorke J.A."/>
            <person name="Yoshida K."/>
            <person name="Zdobnov E."/>
            <person name="Zhang P."/>
            <person name="Zhang Y."/>
            <person name="Zimin A.V."/>
            <person name="Baldwin J."/>
            <person name="Abdouelleil A."/>
            <person name="Abdulkadir J."/>
            <person name="Abebe A."/>
            <person name="Abera B."/>
            <person name="Abreu J."/>
            <person name="Acer S.C."/>
            <person name="Aftuck L."/>
            <person name="Alexander A."/>
            <person name="An P."/>
            <person name="Anderson E."/>
            <person name="Anderson S."/>
            <person name="Arachi H."/>
            <person name="Azer M."/>
            <person name="Bachantsang P."/>
            <person name="Barry A."/>
            <person name="Bayul T."/>
            <person name="Berlin A."/>
            <person name="Bessette D."/>
            <person name="Bloom T."/>
            <person name="Blye J."/>
            <person name="Boguslavskiy L."/>
            <person name="Bonnet C."/>
            <person name="Boukhgalter B."/>
            <person name="Bourzgui I."/>
            <person name="Brown A."/>
            <person name="Cahill P."/>
            <person name="Channer S."/>
            <person name="Cheshatsang Y."/>
            <person name="Chuda L."/>
            <person name="Citroen M."/>
            <person name="Collymore A."/>
            <person name="Cooke P."/>
            <person name="Costello M."/>
            <person name="D'Aco K."/>
            <person name="Daza R."/>
            <person name="De Haan G."/>
            <person name="DeGray S."/>
            <person name="DeMaso C."/>
            <person name="Dhargay N."/>
            <person name="Dooley K."/>
            <person name="Dooley E."/>
            <person name="Doricent M."/>
            <person name="Dorje P."/>
            <person name="Dorjee K."/>
            <person name="Dupes A."/>
            <person name="Elong R."/>
            <person name="Falk J."/>
            <person name="Farina A."/>
            <person name="Faro S."/>
            <person name="Ferguson D."/>
            <person name="Fisher S."/>
            <person name="Foley C.D."/>
            <person name="Franke A."/>
            <person name="Friedrich D."/>
            <person name="Gadbois L."/>
            <person name="Gearin G."/>
            <person name="Gearin C.R."/>
            <person name="Giannoukos G."/>
            <person name="Goode T."/>
            <person name="Graham J."/>
            <person name="Grandbois E."/>
            <person name="Grewal S."/>
            <person name="Gyaltsen K."/>
            <person name="Hafez N."/>
            <person name="Hagos B."/>
            <person name="Hall J."/>
            <person name="Henson C."/>
            <person name="Hollinger A."/>
            <person name="Honan T."/>
            <person name="Huard M.D."/>
            <person name="Hughes L."/>
            <person name="Hurhula B."/>
            <person name="Husby M.E."/>
            <person name="Kamat A."/>
            <person name="Kanga B."/>
            <person name="Kashin S."/>
            <person name="Khazanovich D."/>
            <person name="Kisner P."/>
            <person name="Lance K."/>
            <person name="Lara M."/>
            <person name="Lee W."/>
            <person name="Lennon N."/>
            <person name="Letendre F."/>
            <person name="LeVine R."/>
            <person name="Lipovsky A."/>
            <person name="Liu X."/>
            <person name="Liu J."/>
            <person name="Liu S."/>
            <person name="Lokyitsang T."/>
            <person name="Lokyitsang Y."/>
            <person name="Lubonja R."/>
            <person name="Lui A."/>
            <person name="MacDonald P."/>
            <person name="Magnisalis V."/>
            <person name="Maru K."/>
            <person name="Matthews C."/>
            <person name="McCusker W."/>
            <person name="McDonough S."/>
            <person name="Mehta T."/>
            <person name="Meldrim J."/>
            <person name="Meneus L."/>
            <person name="Mihai O."/>
            <person name="Mihalev A."/>
            <person name="Mihova T."/>
            <person name="Mittelman R."/>
            <person name="Mlenga V."/>
            <person name="Montmayeur A."/>
            <person name="Mulrain L."/>
            <person name="Navidi A."/>
            <person name="Naylor J."/>
            <person name="Negash T."/>
            <person name="Nguyen T."/>
            <person name="Nguyen N."/>
            <person name="Nicol R."/>
            <person name="Norbu C."/>
            <person name="Norbu N."/>
            <person name="Novod N."/>
            <person name="O'Neill B."/>
            <person name="Osman S."/>
            <person name="Markiewicz E."/>
            <person name="Oyono O.L."/>
            <person name="Patti C."/>
            <person name="Phunkhang P."/>
            <person name="Pierre F."/>
            <person name="Priest M."/>
            <person name="Raghuraman S."/>
            <person name="Rege F."/>
            <person name="Reyes R."/>
            <person name="Rise C."/>
            <person name="Rogov P."/>
            <person name="Ross K."/>
            <person name="Ryan E."/>
            <person name="Settipalli S."/>
            <person name="Shea T."/>
            <person name="Sherpa N."/>
            <person name="Shi L."/>
            <person name="Shih D."/>
            <person name="Sparrow T."/>
            <person name="Spaulding J."/>
            <person name="Stalker J."/>
            <person name="Stange-Thomann N."/>
            <person name="Stavropoulos S."/>
            <person name="Stone C."/>
            <person name="Strader C."/>
            <person name="Tesfaye S."/>
            <person name="Thomson T."/>
            <person name="Thoulutsang Y."/>
            <person name="Thoulutsang D."/>
            <person name="Topham K."/>
            <person name="Topping I."/>
            <person name="Tsamla T."/>
            <person name="Vassiliev H."/>
            <person name="Vo A."/>
            <person name="Wangchuk T."/>
            <person name="Wangdi T."/>
            <person name="Weiand M."/>
            <person name="Wilkinson J."/>
            <person name="Wilson A."/>
            <person name="Yadav S."/>
            <person name="Young G."/>
            <person name="Yu Q."/>
            <person name="Zembek L."/>
            <person name="Zhong D."/>
            <person name="Zimmer A."/>
            <person name="Zwirko Z."/>
            <person name="Jaffe D.B."/>
            <person name="Alvarez P."/>
            <person name="Brockman W."/>
            <person name="Butler J."/>
            <person name="Chin C."/>
            <person name="Gnerre S."/>
            <person name="Grabherr M."/>
            <person name="Kleber M."/>
            <person name="Mauceli E."/>
            <person name="MacCallum I."/>
        </authorList>
    </citation>
    <scope>NUCLEOTIDE SEQUENCE [LARGE SCALE GENOMIC DNA]</scope>
    <source>
        <strain evidence="6">Tucson 14024-0371.13</strain>
    </source>
</reference>
<dbReference type="Gene3D" id="2.130.10.10">
    <property type="entry name" value="YVTN repeat-like/Quinoprotein amine dehydrogenase"/>
    <property type="match status" value="2"/>
</dbReference>
<organism evidence="5 6">
    <name type="scientific">Drosophila ananassae</name>
    <name type="common">Fruit fly</name>
    <dbReference type="NCBI Taxonomy" id="7217"/>
    <lineage>
        <taxon>Eukaryota</taxon>
        <taxon>Metazoa</taxon>
        <taxon>Ecdysozoa</taxon>
        <taxon>Arthropoda</taxon>
        <taxon>Hexapoda</taxon>
        <taxon>Insecta</taxon>
        <taxon>Pterygota</taxon>
        <taxon>Neoptera</taxon>
        <taxon>Endopterygota</taxon>
        <taxon>Diptera</taxon>
        <taxon>Brachycera</taxon>
        <taxon>Muscomorpha</taxon>
        <taxon>Ephydroidea</taxon>
        <taxon>Drosophilidae</taxon>
        <taxon>Drosophila</taxon>
        <taxon>Sophophora</taxon>
    </lineage>
</organism>
<dbReference type="PANTHER" id="PTHR19878">
    <property type="entry name" value="AUTOPHAGY PROTEIN 16-LIKE"/>
    <property type="match status" value="1"/>
</dbReference>
<dbReference type="PANTHER" id="PTHR19878:SF8">
    <property type="entry name" value="AUTOPHAGY-RELATED 16, ISOFORM F"/>
    <property type="match status" value="1"/>
</dbReference>
<dbReference type="AlphaFoldDB" id="A0A0P9ASZ1"/>
<dbReference type="InterPro" id="IPR015943">
    <property type="entry name" value="WD40/YVTN_repeat-like_dom_sf"/>
</dbReference>
<dbReference type="GeneID" id="6499119"/>
<protein>
    <submittedName>
        <fullName evidence="5">Uncharacterized protein, isoform E</fullName>
    </submittedName>
</protein>
<dbReference type="SUPFAM" id="SSF50978">
    <property type="entry name" value="WD40 repeat-like"/>
    <property type="match status" value="1"/>
</dbReference>
<evidence type="ECO:0000256" key="4">
    <source>
        <dbReference type="SAM" id="MobiDB-lite"/>
    </source>
</evidence>
<keyword evidence="1 3" id="KW-0853">WD repeat</keyword>
<dbReference type="PROSITE" id="PS50294">
    <property type="entry name" value="WD_REPEATS_REGION"/>
    <property type="match status" value="2"/>
</dbReference>
<feature type="repeat" description="WD" evidence="3">
    <location>
        <begin position="217"/>
        <end position="258"/>
    </location>
</feature>
<proteinExistence type="predicted"/>
<evidence type="ECO:0000256" key="1">
    <source>
        <dbReference type="ARBA" id="ARBA00022574"/>
    </source>
</evidence>
<dbReference type="Pfam" id="PF00400">
    <property type="entry name" value="WD40"/>
    <property type="match status" value="7"/>
</dbReference>
<dbReference type="InterPro" id="IPR036322">
    <property type="entry name" value="WD40_repeat_dom_sf"/>
</dbReference>
<dbReference type="GO" id="GO:0034274">
    <property type="term" value="C:Atg12-Atg5-Atg16 complex"/>
    <property type="evidence" value="ECO:0007669"/>
    <property type="project" value="TreeGrafter"/>
</dbReference>
<evidence type="ECO:0000256" key="2">
    <source>
        <dbReference type="ARBA" id="ARBA00022737"/>
    </source>
</evidence>
<dbReference type="Proteomes" id="UP000007801">
    <property type="component" value="Unassembled WGS sequence"/>
</dbReference>
<dbReference type="CDD" id="cd00200">
    <property type="entry name" value="WD40"/>
    <property type="match status" value="1"/>
</dbReference>
<feature type="repeat" description="WD" evidence="3">
    <location>
        <begin position="175"/>
        <end position="216"/>
    </location>
</feature>
<dbReference type="GO" id="GO:0000421">
    <property type="term" value="C:autophagosome membrane"/>
    <property type="evidence" value="ECO:0007669"/>
    <property type="project" value="TreeGrafter"/>
</dbReference>
<dbReference type="PRINTS" id="PR00320">
    <property type="entry name" value="GPROTEINBRPT"/>
</dbReference>
<dbReference type="FunFam" id="2.130.10.10:FF:000515">
    <property type="entry name" value="Autophagy-related 16, isoform C"/>
    <property type="match status" value="1"/>
</dbReference>
<dbReference type="EMBL" id="CH902617">
    <property type="protein sequence ID" value="KPU80487.1"/>
    <property type="molecule type" value="Genomic_DNA"/>
</dbReference>
<feature type="repeat" description="WD" evidence="3">
    <location>
        <begin position="357"/>
        <end position="380"/>
    </location>
</feature>
<accession>A0A0P9ASZ1</accession>
<dbReference type="GO" id="GO:0043495">
    <property type="term" value="F:protein-membrane adaptor activity"/>
    <property type="evidence" value="ECO:0007669"/>
    <property type="project" value="TreeGrafter"/>
</dbReference>